<feature type="region of interest" description="Disordered" evidence="3">
    <location>
        <begin position="220"/>
        <end position="239"/>
    </location>
</feature>
<dbReference type="Proteomes" id="UP000579406">
    <property type="component" value="Unassembled WGS sequence"/>
</dbReference>
<dbReference type="EMBL" id="VWZY01011569">
    <property type="protein sequence ID" value="NXI58984.1"/>
    <property type="molecule type" value="Genomic_DNA"/>
</dbReference>
<feature type="region of interest" description="Disordered" evidence="3">
    <location>
        <begin position="593"/>
        <end position="777"/>
    </location>
</feature>
<feature type="region of interest" description="Disordered" evidence="3">
    <location>
        <begin position="357"/>
        <end position="565"/>
    </location>
</feature>
<evidence type="ECO:0000256" key="2">
    <source>
        <dbReference type="SAM" id="Coils"/>
    </source>
</evidence>
<reference evidence="4 5" key="1">
    <citation type="submission" date="2019-09" db="EMBL/GenBank/DDBJ databases">
        <title>Bird 10,000 Genomes (B10K) Project - Family phase.</title>
        <authorList>
            <person name="Zhang G."/>
        </authorList>
    </citation>
    <scope>NUCLEOTIDE SEQUENCE [LARGE SCALE GENOMIC DNA]</scope>
    <source>
        <strain evidence="4">B10K-DU-001-61</strain>
        <tissue evidence="4">Muscle</tissue>
    </source>
</reference>
<comment type="caution">
    <text evidence="4">The sequence shown here is derived from an EMBL/GenBank/DDBJ whole genome shotgun (WGS) entry which is preliminary data.</text>
</comment>
<evidence type="ECO:0000256" key="1">
    <source>
        <dbReference type="ARBA" id="ARBA00023054"/>
    </source>
</evidence>
<feature type="compositionally biased region" description="Polar residues" evidence="3">
    <location>
        <begin position="1067"/>
        <end position="1077"/>
    </location>
</feature>
<dbReference type="PANTHER" id="PTHR23166">
    <property type="entry name" value="FILAMIN/GPBP-INTERACTING PROTEIN"/>
    <property type="match status" value="1"/>
</dbReference>
<feature type="coiled-coil region" evidence="2">
    <location>
        <begin position="12"/>
        <end position="129"/>
    </location>
</feature>
<evidence type="ECO:0000313" key="5">
    <source>
        <dbReference type="Proteomes" id="UP000579406"/>
    </source>
</evidence>
<feature type="region of interest" description="Disordered" evidence="3">
    <location>
        <begin position="260"/>
        <end position="301"/>
    </location>
</feature>
<protein>
    <submittedName>
        <fullName evidence="4">LUZP1 protein</fullName>
    </submittedName>
</protein>
<dbReference type="OrthoDB" id="9946011at2759"/>
<feature type="compositionally biased region" description="Basic and acidic residues" evidence="3">
    <location>
        <begin position="958"/>
        <end position="968"/>
    </location>
</feature>
<feature type="compositionally biased region" description="Polar residues" evidence="3">
    <location>
        <begin position="638"/>
        <end position="648"/>
    </location>
</feature>
<feature type="non-terminal residue" evidence="4">
    <location>
        <position position="1"/>
    </location>
</feature>
<feature type="compositionally biased region" description="Basic and acidic residues" evidence="3">
    <location>
        <begin position="262"/>
        <end position="301"/>
    </location>
</feature>
<keyword evidence="5" id="KW-1185">Reference proteome</keyword>
<keyword evidence="1 2" id="KW-0175">Coiled coil</keyword>
<feature type="compositionally biased region" description="Polar residues" evidence="3">
    <location>
        <begin position="444"/>
        <end position="455"/>
    </location>
</feature>
<feature type="non-terminal residue" evidence="4">
    <location>
        <position position="1107"/>
    </location>
</feature>
<feature type="region of interest" description="Disordered" evidence="3">
    <location>
        <begin position="914"/>
        <end position="1024"/>
    </location>
</feature>
<feature type="compositionally biased region" description="Basic and acidic residues" evidence="3">
    <location>
        <begin position="743"/>
        <end position="756"/>
    </location>
</feature>
<feature type="region of interest" description="Disordered" evidence="3">
    <location>
        <begin position="1051"/>
        <end position="1107"/>
    </location>
</feature>
<dbReference type="GO" id="GO:0021503">
    <property type="term" value="P:neural fold bending"/>
    <property type="evidence" value="ECO:0007669"/>
    <property type="project" value="TreeGrafter"/>
</dbReference>
<sequence length="1107" mass="123572">MAEFTGYKETSNRHLRFKLQSLSRRLDELEEATKNLQKAEDELLDLQDKVIQAEGSNSSMLADIEALRKRVLKIEGKDEEIRKAEELCRLMKEKLEEEESLTRELKSEIEHLQRRMAELEKLEEAFGRSKNDCTQLCLSLNEEKNLTKKISTELEILRVKVKELEASEDRLDKTEQSLTGELEKLKSLALSFITERKHFNEREKQNEKIIQELTQKLEQNNKLNRADQTRNASNLLERSSNNLLDRNDLRIEDDLTSALPSKETRRKGSVDYLKHAENETRNKSENQKNKNQEDNKVKDLTQEIEKLKTQIKRFESLEEELKKMRAKNSDLQDSYLSEQNKNKLLTGQLEEIKMQIKKQKDLENGQVENEETSFSSRGKHDRPKYRGVTADLTAAKHKPRELSPQQRRERARNRDFSVSSEGYSHAAKQVPSPSLMNRKAGKASGTSALSDTSVIDTKKLDEKSVISTSSGQKEGCVVQNEGKRSKEQPSVLSRYPPAAHEQKSWKASSKAVGDTALRSKAEKPSQVLRGSCQTSTDAREEKSSKGESVAALAEKLKTSQAEVSDCSGDTVLARGNHTSSNGTALVYRYQLSSHGTASDSPGSKAETANTSAASQRQPSEGRAKRAIISQEKHFLDTSLESVKPSTLTKRSHRSRSQEDILQILTGLDKEDTEQSSTSAMDHVNSALKMDSKTIQSNQEKFNSDEESGRGKKPTSQSDFEARKKVSSKQFSNSRGVFRTSLFENDKSPGNEQDSTKCTKPVDASTGGLKSRRSFSPREALRSKAVIKPAIVERDMKAVMGEAVPEAEAEKQKSVFKTVTNKITSSITIFPSEPTAPRISADVVAKERHVTTSNIRVAPNEPSPIPNNVPTPFEIAINKSALKLSNSDRTEEAVPKSKAETVVSRSSIMIKTSELTERNSELPSETVRWKSHGFSDTGSSETKHVTVRSSWRTRQGLHSPEDSQTKVEKSAASSTTNVCRSSVDLSEVEGNSARTNSLDQTSSMTSATTNSWSAPELGSRRTKSNLSASELLTRRSYTSDLTAASVWHRTTLPDESKDFVPSSRRKQYGSSEYLSQADTVGRRATTRTGLQDPAPNPHPPLGLQAEEQ</sequence>
<dbReference type="InterPro" id="IPR050719">
    <property type="entry name" value="Cortactin-Actin_Reg"/>
</dbReference>
<proteinExistence type="predicted"/>
<evidence type="ECO:0000256" key="3">
    <source>
        <dbReference type="SAM" id="MobiDB-lite"/>
    </source>
</evidence>
<feature type="compositionally biased region" description="Polar residues" evidence="3">
    <location>
        <begin position="991"/>
        <end position="1012"/>
    </location>
</feature>
<dbReference type="PANTHER" id="PTHR23166:SF7">
    <property type="entry name" value="LEUCINE ZIPPER PROTEIN 1"/>
    <property type="match status" value="1"/>
</dbReference>
<evidence type="ECO:0000313" key="4">
    <source>
        <dbReference type="EMBL" id="NXI58984.1"/>
    </source>
</evidence>
<feature type="compositionally biased region" description="Polar residues" evidence="3">
    <location>
        <begin position="970"/>
        <end position="983"/>
    </location>
</feature>
<gene>
    <name evidence="4" type="primary">Luzp1</name>
    <name evidence="4" type="ORF">CHLAEN_R05211</name>
</gene>
<accession>A0A7K9UDW4</accession>
<feature type="compositionally biased region" description="Polar residues" evidence="3">
    <location>
        <begin position="593"/>
        <end position="618"/>
    </location>
</feature>
<organism evidence="4 5">
    <name type="scientific">Chloroceryle aenea</name>
    <name type="common">American pygmy kingfisher</name>
    <dbReference type="NCBI Taxonomy" id="176938"/>
    <lineage>
        <taxon>Eukaryota</taxon>
        <taxon>Metazoa</taxon>
        <taxon>Chordata</taxon>
        <taxon>Craniata</taxon>
        <taxon>Vertebrata</taxon>
        <taxon>Euteleostomi</taxon>
        <taxon>Archelosauria</taxon>
        <taxon>Archosauria</taxon>
        <taxon>Dinosauria</taxon>
        <taxon>Saurischia</taxon>
        <taxon>Theropoda</taxon>
        <taxon>Coelurosauria</taxon>
        <taxon>Aves</taxon>
        <taxon>Neognathae</taxon>
        <taxon>Neoaves</taxon>
        <taxon>Telluraves</taxon>
        <taxon>Coraciimorphae</taxon>
        <taxon>Coraciiformes</taxon>
        <taxon>Cerylidae</taxon>
        <taxon>Chloroceryle</taxon>
    </lineage>
</organism>
<feature type="compositionally biased region" description="Basic and acidic residues" evidence="3">
    <location>
        <begin position="406"/>
        <end position="415"/>
    </location>
</feature>
<name>A0A7K9UDW4_9AVES</name>
<feature type="compositionally biased region" description="Low complexity" evidence="3">
    <location>
        <begin position="230"/>
        <end position="239"/>
    </location>
</feature>
<dbReference type="AlphaFoldDB" id="A0A7K9UDW4"/>